<dbReference type="EMBL" id="CAJNOU010000377">
    <property type="protein sequence ID" value="CAF0977414.1"/>
    <property type="molecule type" value="Genomic_DNA"/>
</dbReference>
<dbReference type="PANTHER" id="PTHR15948:SF0">
    <property type="entry name" value="GOLGI PH REGULATOR A-RELATED"/>
    <property type="match status" value="1"/>
</dbReference>
<accession>A0A814FAS8</accession>
<evidence type="ECO:0000313" key="3">
    <source>
        <dbReference type="Proteomes" id="UP000663889"/>
    </source>
</evidence>
<sequence>MSLLTDTIVVTISQIAFFVGGWLFFFRQLCRNYDVRNRIVILSFALTFALSCTMFELIIFEILAFLQPSSRYLHWRIGLYFMLFLLVFLIPFYIAYLVLNTIKIDDPRKILKSIMELLFRFYYNDIGILII</sequence>
<comment type="caution">
    <text evidence="2">The sequence shown here is derived from an EMBL/GenBank/DDBJ whole genome shotgun (WGS) entry which is preliminary data.</text>
</comment>
<proteinExistence type="predicted"/>
<keyword evidence="1" id="KW-1133">Transmembrane helix</keyword>
<keyword evidence="1" id="KW-0472">Membrane</keyword>
<feature type="transmembrane region" description="Helical" evidence="1">
    <location>
        <begin position="77"/>
        <end position="99"/>
    </location>
</feature>
<feature type="transmembrane region" description="Helical" evidence="1">
    <location>
        <begin position="39"/>
        <end position="65"/>
    </location>
</feature>
<dbReference type="GO" id="GO:0008308">
    <property type="term" value="F:voltage-gated monoatomic anion channel activity"/>
    <property type="evidence" value="ECO:0007669"/>
    <property type="project" value="TreeGrafter"/>
</dbReference>
<feature type="transmembrane region" description="Helical" evidence="1">
    <location>
        <begin position="6"/>
        <end position="27"/>
    </location>
</feature>
<gene>
    <name evidence="2" type="ORF">SEV965_LOCUS9576</name>
</gene>
<name>A0A814FAS8_9BILA</name>
<dbReference type="AlphaFoldDB" id="A0A814FAS8"/>
<evidence type="ECO:0000256" key="1">
    <source>
        <dbReference type="SAM" id="Phobius"/>
    </source>
</evidence>
<protein>
    <submittedName>
        <fullName evidence="2">Uncharacterized protein</fullName>
    </submittedName>
</protein>
<organism evidence="2 3">
    <name type="scientific">Rotaria sordida</name>
    <dbReference type="NCBI Taxonomy" id="392033"/>
    <lineage>
        <taxon>Eukaryota</taxon>
        <taxon>Metazoa</taxon>
        <taxon>Spiralia</taxon>
        <taxon>Gnathifera</taxon>
        <taxon>Rotifera</taxon>
        <taxon>Eurotatoria</taxon>
        <taxon>Bdelloidea</taxon>
        <taxon>Philodinida</taxon>
        <taxon>Philodinidae</taxon>
        <taxon>Rotaria</taxon>
    </lineage>
</organism>
<dbReference type="Proteomes" id="UP000663889">
    <property type="component" value="Unassembled WGS sequence"/>
</dbReference>
<dbReference type="GO" id="GO:0032580">
    <property type="term" value="C:Golgi cisterna membrane"/>
    <property type="evidence" value="ECO:0007669"/>
    <property type="project" value="TreeGrafter"/>
</dbReference>
<dbReference type="PANTHER" id="PTHR15948">
    <property type="entry name" value="G-PROTEIN COUPLED RECEPTOR 89-RELATED"/>
    <property type="match status" value="1"/>
</dbReference>
<reference evidence="2" key="1">
    <citation type="submission" date="2021-02" db="EMBL/GenBank/DDBJ databases">
        <authorList>
            <person name="Nowell W R."/>
        </authorList>
    </citation>
    <scope>NUCLEOTIDE SEQUENCE</scope>
</reference>
<evidence type="ECO:0000313" key="2">
    <source>
        <dbReference type="EMBL" id="CAF0977414.1"/>
    </source>
</evidence>
<keyword evidence="1" id="KW-0812">Transmembrane</keyword>
<dbReference type="InterPro" id="IPR015672">
    <property type="entry name" value="GPHR/GTG"/>
</dbReference>
<dbReference type="GO" id="GO:0051452">
    <property type="term" value="P:intracellular pH reduction"/>
    <property type="evidence" value="ECO:0007669"/>
    <property type="project" value="TreeGrafter"/>
</dbReference>